<comment type="caution">
    <text evidence="2">The sequence shown here is derived from an EMBL/GenBank/DDBJ whole genome shotgun (WGS) entry which is preliminary data.</text>
</comment>
<accession>A0AAW6CM58</accession>
<dbReference type="GO" id="GO:0035312">
    <property type="term" value="F:5'-3' DNA exonuclease activity"/>
    <property type="evidence" value="ECO:0007669"/>
    <property type="project" value="TreeGrafter"/>
</dbReference>
<sequence length="315" mass="35784">MFIRAELHNHTIHSDGALTPEQLAQYAQDHEFQVIALTDHNTASGQEEMQAMISQHNMDLSLIKGIEMTTYYGHVLGLGMTRMIDFSDLDPRHPEPFFVSMRKNGARAIGLAHPFCIGKPIMVGCRFEMEVHDWSLIDYIEIYNTSAQSNDSSVSDECFFTGNGQAVDFWKEKVLQGYRLAAVTGKDIHKAPEDNDVIITFCEVDEKDMRPNSEKVLSSILTQRTMVTKGPLIELKQDQDKVKIHFEPSGYHAWKSLPEGSFTLKMTSDNGNIIEQMVNLHQDYTVLIENAHVTIFELFGGNDRIAIARPLYWRT</sequence>
<reference evidence="2" key="1">
    <citation type="submission" date="2023-01" db="EMBL/GenBank/DDBJ databases">
        <title>Human gut microbiome strain richness.</title>
        <authorList>
            <person name="Chen-Liaw A."/>
        </authorList>
    </citation>
    <scope>NUCLEOTIDE SEQUENCE</scope>
    <source>
        <strain evidence="2">D8_m1001271B151109d0_201107</strain>
    </source>
</reference>
<organism evidence="2 3">
    <name type="scientific">Faecalicoccus pleomorphus</name>
    <dbReference type="NCBI Taxonomy" id="1323"/>
    <lineage>
        <taxon>Bacteria</taxon>
        <taxon>Bacillati</taxon>
        <taxon>Bacillota</taxon>
        <taxon>Erysipelotrichia</taxon>
        <taxon>Erysipelotrichales</taxon>
        <taxon>Erysipelotrichaceae</taxon>
        <taxon>Faecalicoccus</taxon>
    </lineage>
</organism>
<evidence type="ECO:0000313" key="3">
    <source>
        <dbReference type="Proteomes" id="UP001212981"/>
    </source>
</evidence>
<feature type="domain" description="Polymerase/histidinol phosphatase N-terminal" evidence="1">
    <location>
        <begin position="5"/>
        <end position="72"/>
    </location>
</feature>
<name>A0AAW6CM58_9FIRM</name>
<dbReference type="AlphaFoldDB" id="A0AAW6CM58"/>
<dbReference type="Gene3D" id="3.20.20.140">
    <property type="entry name" value="Metal-dependent hydrolases"/>
    <property type="match status" value="1"/>
</dbReference>
<dbReference type="NCBIfam" id="NF038032">
    <property type="entry name" value="CehA_McbA_metalo"/>
    <property type="match status" value="1"/>
</dbReference>
<dbReference type="PANTHER" id="PTHR42924:SF3">
    <property type="entry name" value="POLYMERASE_HISTIDINOL PHOSPHATASE N-TERMINAL DOMAIN-CONTAINING PROTEIN"/>
    <property type="match status" value="1"/>
</dbReference>
<dbReference type="Pfam" id="PF02811">
    <property type="entry name" value="PHP"/>
    <property type="match status" value="1"/>
</dbReference>
<dbReference type="GO" id="GO:0004534">
    <property type="term" value="F:5'-3' RNA exonuclease activity"/>
    <property type="evidence" value="ECO:0007669"/>
    <property type="project" value="TreeGrafter"/>
</dbReference>
<dbReference type="SUPFAM" id="SSF89550">
    <property type="entry name" value="PHP domain-like"/>
    <property type="match status" value="1"/>
</dbReference>
<dbReference type="RefSeq" id="WP_272001009.1">
    <property type="nucleotide sequence ID" value="NZ_JAQLXO010000001.1"/>
</dbReference>
<evidence type="ECO:0000259" key="1">
    <source>
        <dbReference type="SMART" id="SM00481"/>
    </source>
</evidence>
<dbReference type="InterPro" id="IPR004013">
    <property type="entry name" value="PHP_dom"/>
</dbReference>
<dbReference type="InterPro" id="IPR003141">
    <property type="entry name" value="Pol/His_phosphatase_N"/>
</dbReference>
<proteinExistence type="predicted"/>
<dbReference type="PANTHER" id="PTHR42924">
    <property type="entry name" value="EXONUCLEASE"/>
    <property type="match status" value="1"/>
</dbReference>
<dbReference type="InterPro" id="IPR052018">
    <property type="entry name" value="PHP_domain"/>
</dbReference>
<dbReference type="SMART" id="SM00481">
    <property type="entry name" value="POLIIIAc"/>
    <property type="match status" value="1"/>
</dbReference>
<dbReference type="Proteomes" id="UP001212981">
    <property type="component" value="Unassembled WGS sequence"/>
</dbReference>
<dbReference type="EMBL" id="JAQLXO010000001">
    <property type="protein sequence ID" value="MDB7981664.1"/>
    <property type="molecule type" value="Genomic_DNA"/>
</dbReference>
<protein>
    <submittedName>
        <fullName evidence="2">CehA/McbA family metallohydrolase</fullName>
    </submittedName>
</protein>
<evidence type="ECO:0000313" key="2">
    <source>
        <dbReference type="EMBL" id="MDB7981664.1"/>
    </source>
</evidence>
<gene>
    <name evidence="2" type="ORF">PND82_02375</name>
</gene>
<dbReference type="InterPro" id="IPR016195">
    <property type="entry name" value="Pol/histidinol_Pase-like"/>
</dbReference>